<evidence type="ECO:0000256" key="2">
    <source>
        <dbReference type="ARBA" id="ARBA00000967"/>
    </source>
</evidence>
<dbReference type="PRINTS" id="PR00481">
    <property type="entry name" value="LAMNOPPTDASE"/>
</dbReference>
<keyword evidence="6 8" id="KW-0378">Hydrolase</keyword>
<evidence type="ECO:0000256" key="7">
    <source>
        <dbReference type="ARBA" id="ARBA00023211"/>
    </source>
</evidence>
<dbReference type="EC" id="3.4.11.1" evidence="8"/>
<feature type="binding site" evidence="8">
    <location>
        <position position="266"/>
    </location>
    <ligand>
        <name>Mn(2+)</name>
        <dbReference type="ChEBI" id="CHEBI:29035"/>
        <label>1</label>
    </ligand>
</feature>
<keyword evidence="5 8" id="KW-0645">Protease</keyword>
<dbReference type="EMBL" id="CP007142">
    <property type="protein sequence ID" value="AJQ96749.1"/>
    <property type="molecule type" value="Genomic_DNA"/>
</dbReference>
<dbReference type="KEGG" id="gsn:YC6258_04717"/>
<dbReference type="PATRIC" id="fig|1445510.3.peg.4680"/>
<comment type="catalytic activity">
    <reaction evidence="2 8">
        <text>Release of an N-terminal amino acid, preferentially leucine, but not glutamic or aspartic acids.</text>
        <dbReference type="EC" id="3.4.11.10"/>
    </reaction>
</comment>
<dbReference type="Pfam" id="PF00883">
    <property type="entry name" value="Peptidase_M17"/>
    <property type="match status" value="1"/>
</dbReference>
<comment type="function">
    <text evidence="8">Presumably involved in the processing and regular turnover of intracellular proteins. Catalyzes the removal of unsubstituted N-terminal amino acids from various peptides.</text>
</comment>
<dbReference type="Proteomes" id="UP000032266">
    <property type="component" value="Chromosome"/>
</dbReference>
<dbReference type="SUPFAM" id="SSF53187">
    <property type="entry name" value="Zn-dependent exopeptidases"/>
    <property type="match status" value="1"/>
</dbReference>
<evidence type="ECO:0000256" key="6">
    <source>
        <dbReference type="ARBA" id="ARBA00022801"/>
    </source>
</evidence>
<protein>
    <recommendedName>
        <fullName evidence="8">Probable cytosol aminopeptidase</fullName>
        <ecNumber evidence="8">3.4.11.1</ecNumber>
    </recommendedName>
    <alternativeName>
        <fullName evidence="8">Leucine aminopeptidase</fullName>
        <shortName evidence="8">LAP</shortName>
        <ecNumber evidence="8">3.4.11.10</ecNumber>
    </alternativeName>
    <alternativeName>
        <fullName evidence="8">Leucyl aminopeptidase</fullName>
    </alternativeName>
</protein>
<feature type="domain" description="Cytosol aminopeptidase" evidence="9">
    <location>
        <begin position="341"/>
        <end position="348"/>
    </location>
</feature>
<evidence type="ECO:0000313" key="11">
    <source>
        <dbReference type="Proteomes" id="UP000032266"/>
    </source>
</evidence>
<keyword evidence="8" id="KW-0479">Metal-binding</keyword>
<dbReference type="GO" id="GO:0030145">
    <property type="term" value="F:manganese ion binding"/>
    <property type="evidence" value="ECO:0007669"/>
    <property type="project" value="UniProtKB-UniRule"/>
</dbReference>
<feature type="binding site" evidence="8">
    <location>
        <position position="343"/>
    </location>
    <ligand>
        <name>Mn(2+)</name>
        <dbReference type="ChEBI" id="CHEBI:29035"/>
        <label>1</label>
    </ligand>
</feature>
<dbReference type="InterPro" id="IPR011356">
    <property type="entry name" value="Leucine_aapep/pepB"/>
</dbReference>
<dbReference type="Pfam" id="PF02789">
    <property type="entry name" value="Peptidase_M17_N"/>
    <property type="match status" value="1"/>
</dbReference>
<dbReference type="Gene3D" id="3.40.630.10">
    <property type="entry name" value="Zn peptidases"/>
    <property type="match status" value="1"/>
</dbReference>
<dbReference type="InterPro" id="IPR023042">
    <property type="entry name" value="Peptidase_M17_leu_NH2_pept"/>
</dbReference>
<dbReference type="Gene3D" id="3.40.220.10">
    <property type="entry name" value="Leucine Aminopeptidase, subunit E, domain 1"/>
    <property type="match status" value="1"/>
</dbReference>
<feature type="active site" evidence="8">
    <location>
        <position position="273"/>
    </location>
</feature>
<feature type="active site" evidence="8">
    <location>
        <position position="347"/>
    </location>
</feature>
<dbReference type="MEROPS" id="M17.003"/>
<feature type="binding site" evidence="8">
    <location>
        <position position="261"/>
    </location>
    <ligand>
        <name>Mn(2+)</name>
        <dbReference type="ChEBI" id="CHEBI:29035"/>
        <label>2</label>
    </ligand>
</feature>
<dbReference type="InterPro" id="IPR043472">
    <property type="entry name" value="Macro_dom-like"/>
</dbReference>
<keyword evidence="11" id="KW-1185">Reference proteome</keyword>
<keyword evidence="7 8" id="KW-0464">Manganese</keyword>
<dbReference type="NCBIfam" id="NF002074">
    <property type="entry name" value="PRK00913.1-4"/>
    <property type="match status" value="1"/>
</dbReference>
<dbReference type="PANTHER" id="PTHR11963:SF23">
    <property type="entry name" value="CYTOSOL AMINOPEPTIDASE"/>
    <property type="match status" value="1"/>
</dbReference>
<dbReference type="GO" id="GO:0070006">
    <property type="term" value="F:metalloaminopeptidase activity"/>
    <property type="evidence" value="ECO:0007669"/>
    <property type="project" value="InterPro"/>
</dbReference>
<reference evidence="10 11" key="1">
    <citation type="submission" date="2014-01" db="EMBL/GenBank/DDBJ databases">
        <title>Full genme sequencing of cellulolytic bacterium Gynuella sunshinyii YC6258T gen. nov., sp. nov.</title>
        <authorList>
            <person name="Khan H."/>
            <person name="Chung E.J."/>
            <person name="Chung Y.R."/>
        </authorList>
    </citation>
    <scope>NUCLEOTIDE SEQUENCE [LARGE SCALE GENOMIC DNA]</scope>
    <source>
        <strain evidence="10 11">YC6258</strain>
    </source>
</reference>
<evidence type="ECO:0000256" key="1">
    <source>
        <dbReference type="ARBA" id="ARBA00000135"/>
    </source>
</evidence>
<dbReference type="CDD" id="cd00433">
    <property type="entry name" value="Peptidase_M17"/>
    <property type="match status" value="1"/>
</dbReference>
<gene>
    <name evidence="8" type="primary">pepA</name>
    <name evidence="10" type="ORF">YC6258_04717</name>
</gene>
<feature type="binding site" evidence="8">
    <location>
        <position position="345"/>
    </location>
    <ligand>
        <name>Mn(2+)</name>
        <dbReference type="ChEBI" id="CHEBI:29035"/>
        <label>2</label>
    </ligand>
</feature>
<evidence type="ECO:0000259" key="9">
    <source>
        <dbReference type="PROSITE" id="PS00631"/>
    </source>
</evidence>
<dbReference type="InterPro" id="IPR000819">
    <property type="entry name" value="Peptidase_M17_C"/>
</dbReference>
<keyword evidence="8" id="KW-0963">Cytoplasm</keyword>
<dbReference type="RefSeq" id="WP_044618683.1">
    <property type="nucleotide sequence ID" value="NZ_CP007142.1"/>
</dbReference>
<comment type="similarity">
    <text evidence="3 8">Belongs to the peptidase M17 family.</text>
</comment>
<evidence type="ECO:0000256" key="5">
    <source>
        <dbReference type="ARBA" id="ARBA00022670"/>
    </source>
</evidence>
<dbReference type="PANTHER" id="PTHR11963">
    <property type="entry name" value="LEUCINE AMINOPEPTIDASE-RELATED"/>
    <property type="match status" value="1"/>
</dbReference>
<feature type="binding site" evidence="8">
    <location>
        <position position="284"/>
    </location>
    <ligand>
        <name>Mn(2+)</name>
        <dbReference type="ChEBI" id="CHEBI:29035"/>
        <label>2</label>
    </ligand>
</feature>
<dbReference type="PROSITE" id="PS00631">
    <property type="entry name" value="CYTOSOL_AP"/>
    <property type="match status" value="1"/>
</dbReference>
<proteinExistence type="inferred from homology"/>
<dbReference type="GO" id="GO:0005737">
    <property type="term" value="C:cytoplasm"/>
    <property type="evidence" value="ECO:0007669"/>
    <property type="project" value="UniProtKB-SubCell"/>
</dbReference>
<keyword evidence="4 8" id="KW-0031">Aminopeptidase</keyword>
<dbReference type="InterPro" id="IPR008283">
    <property type="entry name" value="Peptidase_M17_N"/>
</dbReference>
<organism evidence="10 11">
    <name type="scientific">Gynuella sunshinyii YC6258</name>
    <dbReference type="NCBI Taxonomy" id="1445510"/>
    <lineage>
        <taxon>Bacteria</taxon>
        <taxon>Pseudomonadati</taxon>
        <taxon>Pseudomonadota</taxon>
        <taxon>Gammaproteobacteria</taxon>
        <taxon>Oceanospirillales</taxon>
        <taxon>Saccharospirillaceae</taxon>
        <taxon>Gynuella</taxon>
    </lineage>
</organism>
<dbReference type="SUPFAM" id="SSF52949">
    <property type="entry name" value="Macro domain-like"/>
    <property type="match status" value="1"/>
</dbReference>
<evidence type="ECO:0000256" key="3">
    <source>
        <dbReference type="ARBA" id="ARBA00009528"/>
    </source>
</evidence>
<dbReference type="AlphaFoldDB" id="A0A0C5W274"/>
<evidence type="ECO:0000313" key="10">
    <source>
        <dbReference type="EMBL" id="AJQ96749.1"/>
    </source>
</evidence>
<sequence>MKVSASNVSLTQVQSQALFVFNFENGNNKTIDLLAEQSKSIAGLTGEGLLSTEPGTVTPVFNADGLAVKIVYAVGCGKAGDFNENAFIKAIKAIAETMVKAKLNDATVALDNLSIQHRSIHWKAQKFTEVCLSSFYKYDATLSEKSGEPSLEQLTLHSQETSLELAIDTGRSIAHGINVARELGNLPGNICTPTYLAEQALALAGAYSDIEAQVIDEMELDSMGAGCFMSVSRGSDQPGKLIIIQYKGAEENQKPYVLVGKGVTFDTGGISLKPGPGMDEMKFDMCGAASVLGTMNTLAELKPSINVVGIIAAVENMPSAVATKPGDVVTSLSGKTVEILNTDAEGRLVLCDALTYAERFEPETVIDIATLTGAIVVALGHHPTGVFANDETLQQELVAAGQEVWDRGWPMPIWDEYKEELKSPYADLANIGTAGRAGGSNVAAAFLSAFAEKFRWAHLDIAGTAWNNRKEGASGRPVAMLTQYLLDRC</sequence>
<evidence type="ECO:0000256" key="8">
    <source>
        <dbReference type="HAMAP-Rule" id="MF_00181"/>
    </source>
</evidence>
<dbReference type="OrthoDB" id="9809354at2"/>
<comment type="catalytic activity">
    <reaction evidence="1 8">
        <text>Release of an N-terminal amino acid, Xaa-|-Yaa-, in which Xaa is preferably Leu, but may be other amino acids including Pro although not Arg or Lys, and Yaa may be Pro. Amino acid amides and methyl esters are also readily hydrolyzed, but rates on arylamides are exceedingly low.</text>
        <dbReference type="EC" id="3.4.11.1"/>
    </reaction>
</comment>
<feature type="binding site" evidence="8">
    <location>
        <position position="266"/>
    </location>
    <ligand>
        <name>Mn(2+)</name>
        <dbReference type="ChEBI" id="CHEBI:29035"/>
        <label>2</label>
    </ligand>
</feature>
<comment type="subcellular location">
    <subcellularLocation>
        <location evidence="8">Cytoplasm</location>
    </subcellularLocation>
</comment>
<dbReference type="EC" id="3.4.11.10" evidence="8"/>
<accession>A0A0C5W274</accession>
<name>A0A0C5W274_9GAMM</name>
<feature type="binding site" evidence="8">
    <location>
        <position position="345"/>
    </location>
    <ligand>
        <name>Mn(2+)</name>
        <dbReference type="ChEBI" id="CHEBI:29035"/>
        <label>1</label>
    </ligand>
</feature>
<dbReference type="HOGENOM" id="CLU_013734_2_2_6"/>
<dbReference type="GO" id="GO:0006508">
    <property type="term" value="P:proteolysis"/>
    <property type="evidence" value="ECO:0007669"/>
    <property type="project" value="UniProtKB-KW"/>
</dbReference>
<dbReference type="STRING" id="1445510.YC6258_04717"/>
<comment type="cofactor">
    <cofactor evidence="8">
        <name>Mn(2+)</name>
        <dbReference type="ChEBI" id="CHEBI:29035"/>
    </cofactor>
    <text evidence="8">Binds 2 manganese ions per subunit.</text>
</comment>
<evidence type="ECO:0000256" key="4">
    <source>
        <dbReference type="ARBA" id="ARBA00022438"/>
    </source>
</evidence>
<dbReference type="HAMAP" id="MF_00181">
    <property type="entry name" value="Cytosol_peptidase_M17"/>
    <property type="match status" value="1"/>
</dbReference>